<proteinExistence type="inferred from homology"/>
<dbReference type="Pfam" id="PF00025">
    <property type="entry name" value="Arf"/>
    <property type="match status" value="1"/>
</dbReference>
<evidence type="ECO:0000256" key="5">
    <source>
        <dbReference type="RuleBase" id="RU003925"/>
    </source>
</evidence>
<keyword evidence="4" id="KW-0479">Metal-binding</keyword>
<dbReference type="GeneTree" id="ENSGT00940000156365"/>
<keyword evidence="7" id="KW-1185">Reference proteome</keyword>
<dbReference type="SUPFAM" id="SSF52540">
    <property type="entry name" value="P-loop containing nucleoside triphosphate hydrolases"/>
    <property type="match status" value="1"/>
</dbReference>
<accession>A0A8C4WTL4</accession>
<dbReference type="GO" id="GO:0046872">
    <property type="term" value="F:metal ion binding"/>
    <property type="evidence" value="ECO:0007669"/>
    <property type="project" value="UniProtKB-KW"/>
</dbReference>
<reference evidence="6" key="1">
    <citation type="submission" date="2025-08" db="UniProtKB">
        <authorList>
            <consortium name="Ensembl"/>
        </authorList>
    </citation>
    <scope>IDENTIFICATION</scope>
</reference>
<keyword evidence="2 3" id="KW-0342">GTP-binding</keyword>
<reference evidence="6" key="2">
    <citation type="submission" date="2025-09" db="UniProtKB">
        <authorList>
            <consortium name="Ensembl"/>
        </authorList>
    </citation>
    <scope>IDENTIFICATION</scope>
</reference>
<dbReference type="NCBIfam" id="TIGR00231">
    <property type="entry name" value="small_GTP"/>
    <property type="match status" value="1"/>
</dbReference>
<dbReference type="InterPro" id="IPR006689">
    <property type="entry name" value="Small_GTPase_ARF/SAR"/>
</dbReference>
<evidence type="ECO:0000256" key="1">
    <source>
        <dbReference type="ARBA" id="ARBA00022741"/>
    </source>
</evidence>
<dbReference type="Gene3D" id="3.40.50.300">
    <property type="entry name" value="P-loop containing nucleotide triphosphate hydrolases"/>
    <property type="match status" value="1"/>
</dbReference>
<organism evidence="6 7">
    <name type="scientific">Eptatretus burgeri</name>
    <name type="common">Inshore hagfish</name>
    <dbReference type="NCBI Taxonomy" id="7764"/>
    <lineage>
        <taxon>Eukaryota</taxon>
        <taxon>Metazoa</taxon>
        <taxon>Chordata</taxon>
        <taxon>Craniata</taxon>
        <taxon>Vertebrata</taxon>
        <taxon>Cyclostomata</taxon>
        <taxon>Myxini</taxon>
        <taxon>Myxiniformes</taxon>
        <taxon>Myxinidae</taxon>
        <taxon>Eptatretinae</taxon>
        <taxon>Eptatretus</taxon>
    </lineage>
</organism>
<dbReference type="PANTHER" id="PTHR46090:SF2">
    <property type="entry name" value="ADP-RIBOSYLATION FACTOR-LIKE PROTEIN 13B"/>
    <property type="match status" value="1"/>
</dbReference>
<dbReference type="InterPro" id="IPR051995">
    <property type="entry name" value="Ciliary_GTPase"/>
</dbReference>
<feature type="binding site" evidence="4">
    <location>
        <position position="60"/>
    </location>
    <ligand>
        <name>Mg(2+)</name>
        <dbReference type="ChEBI" id="CHEBI:18420"/>
    </ligand>
</feature>
<dbReference type="GO" id="GO:1905515">
    <property type="term" value="P:non-motile cilium assembly"/>
    <property type="evidence" value="ECO:0007669"/>
    <property type="project" value="TreeGrafter"/>
</dbReference>
<dbReference type="Ensembl" id="ENSEBUT00000010762.1">
    <property type="protein sequence ID" value="ENSEBUP00000010218.1"/>
    <property type="gene ID" value="ENSEBUG00000006528.1"/>
</dbReference>
<dbReference type="GO" id="GO:0003924">
    <property type="term" value="F:GTPase activity"/>
    <property type="evidence" value="ECO:0007669"/>
    <property type="project" value="InterPro"/>
</dbReference>
<dbReference type="AlphaFoldDB" id="A0A8C4WTL4"/>
<dbReference type="InterPro" id="IPR027417">
    <property type="entry name" value="P-loop_NTPase"/>
</dbReference>
<feature type="binding site" evidence="4">
    <location>
        <position position="77"/>
    </location>
    <ligand>
        <name>Mg(2+)</name>
        <dbReference type="ChEBI" id="CHEBI:18420"/>
    </ligand>
</feature>
<dbReference type="SMART" id="SM00178">
    <property type="entry name" value="SAR"/>
    <property type="match status" value="1"/>
</dbReference>
<dbReference type="Proteomes" id="UP000694388">
    <property type="component" value="Unplaced"/>
</dbReference>
<dbReference type="GO" id="GO:0097730">
    <property type="term" value="C:non-motile cilium"/>
    <property type="evidence" value="ECO:0007669"/>
    <property type="project" value="TreeGrafter"/>
</dbReference>
<dbReference type="FunFam" id="3.40.50.300:FF:000415">
    <property type="entry name" value="ADP-ribosylation factor-like GTPase 13B"/>
    <property type="match status" value="1"/>
</dbReference>
<evidence type="ECO:0000256" key="2">
    <source>
        <dbReference type="ARBA" id="ARBA00023134"/>
    </source>
</evidence>
<dbReference type="GO" id="GO:0097500">
    <property type="term" value="P:receptor localization to non-motile cilium"/>
    <property type="evidence" value="ECO:0007669"/>
    <property type="project" value="TreeGrafter"/>
</dbReference>
<dbReference type="GO" id="GO:0005525">
    <property type="term" value="F:GTP binding"/>
    <property type="evidence" value="ECO:0007669"/>
    <property type="project" value="UniProtKB-KW"/>
</dbReference>
<dbReference type="GO" id="GO:0060170">
    <property type="term" value="C:ciliary membrane"/>
    <property type="evidence" value="ECO:0007669"/>
    <property type="project" value="TreeGrafter"/>
</dbReference>
<keyword evidence="4" id="KW-0460">Magnesium</keyword>
<dbReference type="PROSITE" id="PS51417">
    <property type="entry name" value="ARF"/>
    <property type="match status" value="1"/>
</dbReference>
<keyword evidence="1 3" id="KW-0547">Nucleotide-binding</keyword>
<dbReference type="InterPro" id="IPR005225">
    <property type="entry name" value="Small_GTP-bd"/>
</dbReference>
<evidence type="ECO:0000256" key="3">
    <source>
        <dbReference type="PIRSR" id="PIRSR606689-1"/>
    </source>
</evidence>
<evidence type="ECO:0000313" key="7">
    <source>
        <dbReference type="Proteomes" id="UP000694388"/>
    </source>
</evidence>
<feature type="binding site" evidence="3">
    <location>
        <begin position="155"/>
        <end position="158"/>
    </location>
    <ligand>
        <name>GTP</name>
        <dbReference type="ChEBI" id="CHEBI:37565"/>
    </ligand>
</feature>
<feature type="binding site" evidence="3">
    <location>
        <position position="99"/>
    </location>
    <ligand>
        <name>GTP</name>
        <dbReference type="ChEBI" id="CHEBI:37565"/>
    </ligand>
</feature>
<evidence type="ECO:0000256" key="4">
    <source>
        <dbReference type="PIRSR" id="PIRSR606689-2"/>
    </source>
</evidence>
<comment type="similarity">
    <text evidence="5">Belongs to the small GTPase superfamily. Arf family.</text>
</comment>
<sequence>MYIYTTLKPSRKSHGTGLKKAAVNRNMCSLMSNYCCLLCPCQVRKKMTILILGLDNAGKTTLVKGLQKESTCDIAPTVGFSRADLHIDRFDVTMFDLGGSPNIRAIWQNYYADAHGAVFVVDSSDQSRIAEARDAVTGILMHPQIAGKPVLVLANKQDNERALCEADIIEHLSLEQLVNKNKCLCKIEKCSAVQVKGPKGEYCGLTSLRWLLATINGDHAKLHQRVLQDSAEQKQHQEAERKERYERVRLARLQREQVKGAEDLQHASFEQEEKDATNPFQPIKTVLTKVTIC</sequence>
<name>A0A8C4WTL4_EPTBU</name>
<evidence type="ECO:0000313" key="6">
    <source>
        <dbReference type="Ensembl" id="ENSEBUP00000010218.1"/>
    </source>
</evidence>
<feature type="binding site" evidence="3">
    <location>
        <begin position="53"/>
        <end position="60"/>
    </location>
    <ligand>
        <name>GTP</name>
        <dbReference type="ChEBI" id="CHEBI:37565"/>
    </ligand>
</feature>
<protein>
    <submittedName>
        <fullName evidence="6">ADP-ribosylation factor-like 13b</fullName>
    </submittedName>
</protein>
<dbReference type="SMART" id="SM00177">
    <property type="entry name" value="ARF"/>
    <property type="match status" value="1"/>
</dbReference>
<dbReference type="PRINTS" id="PR00328">
    <property type="entry name" value="SAR1GTPBP"/>
</dbReference>
<dbReference type="PANTHER" id="PTHR46090">
    <property type="entry name" value="ADP-RIBOSYLATION FACTOR-LIKE PROTEIN 13B"/>
    <property type="match status" value="1"/>
</dbReference>